<dbReference type="OrthoDB" id="428159at2759"/>
<keyword evidence="2" id="KW-1185">Reference proteome</keyword>
<gene>
    <name evidence="1" type="ORF">DD238_008397</name>
</gene>
<dbReference type="EMBL" id="QLLG01000127">
    <property type="protein sequence ID" value="RMX68103.1"/>
    <property type="molecule type" value="Genomic_DNA"/>
</dbReference>
<dbReference type="Proteomes" id="UP000282087">
    <property type="component" value="Unassembled WGS sequence"/>
</dbReference>
<accession>A0A3M6VPQ4</accession>
<evidence type="ECO:0000313" key="1">
    <source>
        <dbReference type="EMBL" id="RMX68103.1"/>
    </source>
</evidence>
<sequence>MFSSDNADVKFPKDLCRGFTSICLKSGEDAIKSGVTGLVQGTLQGIARAYILHQMSGLGRRSLSVWRPLSKLKLVQNGKLIAETHYKLTLLILSAKTLGLDKSCGPICAAVRVEGVDVMKTAV</sequence>
<name>A0A3M6VPQ4_9STRA</name>
<protein>
    <submittedName>
        <fullName evidence="1">Uncharacterized protein</fullName>
    </submittedName>
</protein>
<proteinExistence type="predicted"/>
<comment type="caution">
    <text evidence="1">The sequence shown here is derived from an EMBL/GenBank/DDBJ whole genome shotgun (WGS) entry which is preliminary data.</text>
</comment>
<dbReference type="AlphaFoldDB" id="A0A3M6VPQ4"/>
<reference evidence="1 2" key="1">
    <citation type="submission" date="2018-06" db="EMBL/GenBank/DDBJ databases">
        <title>Comparative genomics of downy mildews reveals potential adaptations to biotrophy.</title>
        <authorList>
            <person name="Fletcher K."/>
            <person name="Klosterman S.J."/>
            <person name="Derevnina L."/>
            <person name="Martin F."/>
            <person name="Koike S."/>
            <person name="Reyes Chin-Wo S."/>
            <person name="Mou B."/>
            <person name="Michelmore R."/>
        </authorList>
    </citation>
    <scope>NUCLEOTIDE SEQUENCE [LARGE SCALE GENOMIC DNA]</scope>
    <source>
        <strain evidence="1 2">R14</strain>
    </source>
</reference>
<evidence type="ECO:0000313" key="2">
    <source>
        <dbReference type="Proteomes" id="UP000282087"/>
    </source>
</evidence>
<organism evidence="1 2">
    <name type="scientific">Peronospora effusa</name>
    <dbReference type="NCBI Taxonomy" id="542832"/>
    <lineage>
        <taxon>Eukaryota</taxon>
        <taxon>Sar</taxon>
        <taxon>Stramenopiles</taxon>
        <taxon>Oomycota</taxon>
        <taxon>Peronosporomycetes</taxon>
        <taxon>Peronosporales</taxon>
        <taxon>Peronosporaceae</taxon>
        <taxon>Peronospora</taxon>
    </lineage>
</organism>